<protein>
    <recommendedName>
        <fullName evidence="1">GCN5-related N-acetyltransferase Rv2170-like domain-containing protein</fullName>
    </recommendedName>
</protein>
<accession>A0A6A6RMX7</accession>
<dbReference type="PANTHER" id="PTHR20958">
    <property type="entry name" value="GLYCINE N-ACYLTRANSFERASE-LIKE PROTEIN"/>
    <property type="match status" value="1"/>
</dbReference>
<keyword evidence="3" id="KW-1185">Reference proteome</keyword>
<dbReference type="AlphaFoldDB" id="A0A6A6RMX7"/>
<feature type="domain" description="GCN5-related N-acetyltransferase Rv2170-like" evidence="1">
    <location>
        <begin position="243"/>
        <end position="335"/>
    </location>
</feature>
<gene>
    <name evidence="2" type="ORF">P280DRAFT_146284</name>
</gene>
<reference evidence="2" key="1">
    <citation type="journal article" date="2020" name="Stud. Mycol.">
        <title>101 Dothideomycetes genomes: a test case for predicting lifestyles and emergence of pathogens.</title>
        <authorList>
            <person name="Haridas S."/>
            <person name="Albert R."/>
            <person name="Binder M."/>
            <person name="Bloem J."/>
            <person name="Labutti K."/>
            <person name="Salamov A."/>
            <person name="Andreopoulos B."/>
            <person name="Baker S."/>
            <person name="Barry K."/>
            <person name="Bills G."/>
            <person name="Bluhm B."/>
            <person name="Cannon C."/>
            <person name="Castanera R."/>
            <person name="Culley D."/>
            <person name="Daum C."/>
            <person name="Ezra D."/>
            <person name="Gonzalez J."/>
            <person name="Henrissat B."/>
            <person name="Kuo A."/>
            <person name="Liang C."/>
            <person name="Lipzen A."/>
            <person name="Lutzoni F."/>
            <person name="Magnuson J."/>
            <person name="Mondo S."/>
            <person name="Nolan M."/>
            <person name="Ohm R."/>
            <person name="Pangilinan J."/>
            <person name="Park H.-J."/>
            <person name="Ramirez L."/>
            <person name="Alfaro M."/>
            <person name="Sun H."/>
            <person name="Tritt A."/>
            <person name="Yoshinaga Y."/>
            <person name="Zwiers L.-H."/>
            <person name="Turgeon B."/>
            <person name="Goodwin S."/>
            <person name="Spatafora J."/>
            <person name="Crous P."/>
            <person name="Grigoriev I."/>
        </authorList>
    </citation>
    <scope>NUCLEOTIDE SEQUENCE</scope>
    <source>
        <strain evidence="2">CBS 473.64</strain>
    </source>
</reference>
<dbReference type="InterPro" id="IPR016181">
    <property type="entry name" value="Acyl_CoA_acyltransferase"/>
</dbReference>
<evidence type="ECO:0000313" key="2">
    <source>
        <dbReference type="EMBL" id="KAF2636626.1"/>
    </source>
</evidence>
<organism evidence="2 3">
    <name type="scientific">Massarina eburnea CBS 473.64</name>
    <dbReference type="NCBI Taxonomy" id="1395130"/>
    <lineage>
        <taxon>Eukaryota</taxon>
        <taxon>Fungi</taxon>
        <taxon>Dikarya</taxon>
        <taxon>Ascomycota</taxon>
        <taxon>Pezizomycotina</taxon>
        <taxon>Dothideomycetes</taxon>
        <taxon>Pleosporomycetidae</taxon>
        <taxon>Pleosporales</taxon>
        <taxon>Massarineae</taxon>
        <taxon>Massarinaceae</taxon>
        <taxon>Massarina</taxon>
    </lineage>
</organism>
<evidence type="ECO:0000313" key="3">
    <source>
        <dbReference type="Proteomes" id="UP000799753"/>
    </source>
</evidence>
<proteinExistence type="predicted"/>
<dbReference type="Pfam" id="PF08445">
    <property type="entry name" value="FR47"/>
    <property type="match status" value="1"/>
</dbReference>
<dbReference type="SUPFAM" id="SSF55729">
    <property type="entry name" value="Acyl-CoA N-acyltransferases (Nat)"/>
    <property type="match status" value="1"/>
</dbReference>
<dbReference type="PANTHER" id="PTHR20958:SF6">
    <property type="entry name" value="GLYCINE N-ACYLTRANSFERASE-LIKE PROTEIN"/>
    <property type="match status" value="1"/>
</dbReference>
<dbReference type="GO" id="GO:0016747">
    <property type="term" value="F:acyltransferase activity, transferring groups other than amino-acyl groups"/>
    <property type="evidence" value="ECO:0007669"/>
    <property type="project" value="InterPro"/>
</dbReference>
<sequence length="349" mass="38714">MGEEIMEVHEHPATSPLLQKALKQSLPYSINLIYRTQHPNRTPTAHILATFPPSPATTIPKCWAAAYLDRSMRPETDLWLFSAFEVPSHSPSTIPCPTCKTAILSLITHMSTLPTPPLHPSNFPALERAKEHEKQYPDLGPNIRFPLTTGSYLRHLLLPGVVTVGAVNHQIVDICAEAGLVRDEFPGREAKLNKFFFKVSNLPQTRELPQGLRWGEMREEDLATVQARTSIPRSVRTLMTLKSVGVFEEATDKAIAWTFLGLDGSLTTLHTEEEYRGKGIAKAVAAKIFRDYAPELAVDEEGNAWAHADVYEGNVQSESVCRSLGGQPEVKVFWVRIDLTNAGTLSKDA</sequence>
<name>A0A6A6RMX7_9PLEO</name>
<evidence type="ECO:0000259" key="1">
    <source>
        <dbReference type="Pfam" id="PF08445"/>
    </source>
</evidence>
<dbReference type="InterPro" id="IPR053225">
    <property type="entry name" value="Acyl-CoA_N-acyltransferase"/>
</dbReference>
<dbReference type="OrthoDB" id="61870at2759"/>
<dbReference type="EMBL" id="MU006797">
    <property type="protein sequence ID" value="KAF2636626.1"/>
    <property type="molecule type" value="Genomic_DNA"/>
</dbReference>
<dbReference type="Gene3D" id="3.40.630.30">
    <property type="match status" value="1"/>
</dbReference>
<dbReference type="InterPro" id="IPR013653">
    <property type="entry name" value="GCN5-like_dom"/>
</dbReference>
<dbReference type="Proteomes" id="UP000799753">
    <property type="component" value="Unassembled WGS sequence"/>
</dbReference>